<accession>A0A4R0MPD0</accession>
<name>A0A4R0MPD0_9SPHI</name>
<dbReference type="EMBL" id="SJSK01000005">
    <property type="protein sequence ID" value="TCC88688.1"/>
    <property type="molecule type" value="Genomic_DNA"/>
</dbReference>
<dbReference type="AlphaFoldDB" id="A0A4R0MPD0"/>
<evidence type="ECO:0000313" key="2">
    <source>
        <dbReference type="Proteomes" id="UP000292884"/>
    </source>
</evidence>
<dbReference type="OrthoDB" id="6385145at2"/>
<proteinExistence type="predicted"/>
<sequence length="179" mass="20607">MDRRIWIKQITICGAAILLMPACINKTGPISATLKNISLTWTEEDLLAQLAEIIIPETNTPGAKTLKIPQFLLTMIDDCYDQTEQQMYLNGLRQLDQYSKRHNDIPFLDLGWDKKLNLLRAINKSNPKEEDLTFFLKETRHLVIRGYNTSAYFMTKVIPYEMIPGRFNGCVKVKKAKNV</sequence>
<comment type="caution">
    <text evidence="1">The sequence shown here is derived from an EMBL/GenBank/DDBJ whole genome shotgun (WGS) entry which is preliminary data.</text>
</comment>
<dbReference type="Pfam" id="PF13618">
    <property type="entry name" value="Gluconate_2-dh3"/>
    <property type="match status" value="1"/>
</dbReference>
<gene>
    <name evidence="1" type="ORF">EZ428_18800</name>
</gene>
<dbReference type="Proteomes" id="UP000292884">
    <property type="component" value="Unassembled WGS sequence"/>
</dbReference>
<dbReference type="InterPro" id="IPR027056">
    <property type="entry name" value="Gluconate_2DH_su3"/>
</dbReference>
<dbReference type="RefSeq" id="WP_131554742.1">
    <property type="nucleotide sequence ID" value="NZ_SJSK01000005.1"/>
</dbReference>
<evidence type="ECO:0000313" key="1">
    <source>
        <dbReference type="EMBL" id="TCC88688.1"/>
    </source>
</evidence>
<organism evidence="1 2">
    <name type="scientific">Pedobacter frigiditerrae</name>
    <dbReference type="NCBI Taxonomy" id="2530452"/>
    <lineage>
        <taxon>Bacteria</taxon>
        <taxon>Pseudomonadati</taxon>
        <taxon>Bacteroidota</taxon>
        <taxon>Sphingobacteriia</taxon>
        <taxon>Sphingobacteriales</taxon>
        <taxon>Sphingobacteriaceae</taxon>
        <taxon>Pedobacter</taxon>
    </lineage>
</organism>
<keyword evidence="2" id="KW-1185">Reference proteome</keyword>
<reference evidence="1 2" key="1">
    <citation type="submission" date="2019-02" db="EMBL/GenBank/DDBJ databases">
        <title>Pedobacter sp. RP-1-13 sp. nov., isolated from Arctic soil.</title>
        <authorList>
            <person name="Dahal R.H."/>
        </authorList>
    </citation>
    <scope>NUCLEOTIDE SEQUENCE [LARGE SCALE GENOMIC DNA]</scope>
    <source>
        <strain evidence="1 2">RP-1-13</strain>
    </source>
</reference>
<protein>
    <submittedName>
        <fullName evidence="1">Gluconate 2-dehydrogenase subunit 3 family protein</fullName>
    </submittedName>
</protein>